<organism evidence="2 3">
    <name type="scientific">Chelonia mydas</name>
    <name type="common">Green sea-turtle</name>
    <name type="synonym">Chelonia agassizi</name>
    <dbReference type="NCBI Taxonomy" id="8469"/>
    <lineage>
        <taxon>Eukaryota</taxon>
        <taxon>Metazoa</taxon>
        <taxon>Chordata</taxon>
        <taxon>Craniata</taxon>
        <taxon>Vertebrata</taxon>
        <taxon>Euteleostomi</taxon>
        <taxon>Archelosauria</taxon>
        <taxon>Testudinata</taxon>
        <taxon>Testudines</taxon>
        <taxon>Cryptodira</taxon>
        <taxon>Durocryptodira</taxon>
        <taxon>Americhelydia</taxon>
        <taxon>Chelonioidea</taxon>
        <taxon>Cheloniidae</taxon>
        <taxon>Chelonia</taxon>
    </lineage>
</organism>
<sequence>MEDSPPKIQTCRPFPLAAPGTCFLHWCLEPAVPIGEGETSSLQGLKLPPWGGNKNHTEKSLQKPQENPSSGSSSRSHGLEKVSLVVYPPIVQLFCNIKGTSELQQLDLKDWALTINDSEQGYYTASLAIPVWTFIPVPLVIHKRKSFLDAYVVSCGNDELVTCLASYKMARGAGGAHITLSPVIRVLTWDIGDTDLIASPCRAEKGFELGSVHLSEECSSHGAMRKGPHHALLLKLFALVNNQRHWSRVSCSPGACLNHCPLFYRHSFSLTQPLKERVAGPECKNNCRTVVSSNSWVKTYTVGTTTSPFLQLAFKWGPIQVVCSEGTYQMGR</sequence>
<dbReference type="Proteomes" id="UP000031443">
    <property type="component" value="Unassembled WGS sequence"/>
</dbReference>
<protein>
    <submittedName>
        <fullName evidence="2">Uncharacterized protein</fullName>
    </submittedName>
</protein>
<keyword evidence="3" id="KW-1185">Reference proteome</keyword>
<evidence type="ECO:0000313" key="3">
    <source>
        <dbReference type="Proteomes" id="UP000031443"/>
    </source>
</evidence>
<name>M7APA2_CHEMY</name>
<evidence type="ECO:0000256" key="1">
    <source>
        <dbReference type="SAM" id="MobiDB-lite"/>
    </source>
</evidence>
<dbReference type="AlphaFoldDB" id="M7APA2"/>
<reference evidence="3" key="1">
    <citation type="journal article" date="2013" name="Nat. Genet.">
        <title>The draft genomes of soft-shell turtle and green sea turtle yield insights into the development and evolution of the turtle-specific body plan.</title>
        <authorList>
            <person name="Wang Z."/>
            <person name="Pascual-Anaya J."/>
            <person name="Zadissa A."/>
            <person name="Li W."/>
            <person name="Niimura Y."/>
            <person name="Huang Z."/>
            <person name="Li C."/>
            <person name="White S."/>
            <person name="Xiong Z."/>
            <person name="Fang D."/>
            <person name="Wang B."/>
            <person name="Ming Y."/>
            <person name="Chen Y."/>
            <person name="Zheng Y."/>
            <person name="Kuraku S."/>
            <person name="Pignatelli M."/>
            <person name="Herrero J."/>
            <person name="Beal K."/>
            <person name="Nozawa M."/>
            <person name="Li Q."/>
            <person name="Wang J."/>
            <person name="Zhang H."/>
            <person name="Yu L."/>
            <person name="Shigenobu S."/>
            <person name="Wang J."/>
            <person name="Liu J."/>
            <person name="Flicek P."/>
            <person name="Searle S."/>
            <person name="Wang J."/>
            <person name="Kuratani S."/>
            <person name="Yin Y."/>
            <person name="Aken B."/>
            <person name="Zhang G."/>
            <person name="Irie N."/>
        </authorList>
    </citation>
    <scope>NUCLEOTIDE SEQUENCE [LARGE SCALE GENOMIC DNA]</scope>
</reference>
<evidence type="ECO:0000313" key="2">
    <source>
        <dbReference type="EMBL" id="EMP24610.1"/>
    </source>
</evidence>
<feature type="region of interest" description="Disordered" evidence="1">
    <location>
        <begin position="38"/>
        <end position="76"/>
    </location>
</feature>
<accession>M7APA2</accession>
<gene>
    <name evidence="2" type="ORF">UY3_18305</name>
</gene>
<proteinExistence type="predicted"/>
<dbReference type="EMBL" id="KB599767">
    <property type="protein sequence ID" value="EMP24610.1"/>
    <property type="molecule type" value="Genomic_DNA"/>
</dbReference>